<reference evidence="1 2" key="1">
    <citation type="journal article" date="2016" name="Nat. Commun.">
        <title>Thousands of microbial genomes shed light on interconnected biogeochemical processes in an aquifer system.</title>
        <authorList>
            <person name="Anantharaman K."/>
            <person name="Brown C.T."/>
            <person name="Hug L.A."/>
            <person name="Sharon I."/>
            <person name="Castelle C.J."/>
            <person name="Probst A.J."/>
            <person name="Thomas B.C."/>
            <person name="Singh A."/>
            <person name="Wilkins M.J."/>
            <person name="Karaoz U."/>
            <person name="Brodie E.L."/>
            <person name="Williams K.H."/>
            <person name="Hubbard S.S."/>
            <person name="Banfield J.F."/>
        </authorList>
    </citation>
    <scope>NUCLEOTIDE SEQUENCE [LARGE SCALE GENOMIC DNA]</scope>
</reference>
<proteinExistence type="predicted"/>
<dbReference type="AlphaFoldDB" id="A0A1F5RY24"/>
<dbReference type="EMBL" id="MFFV01000034">
    <property type="protein sequence ID" value="OGF19330.1"/>
    <property type="molecule type" value="Genomic_DNA"/>
</dbReference>
<evidence type="ECO:0000313" key="1">
    <source>
        <dbReference type="EMBL" id="OGF19330.1"/>
    </source>
</evidence>
<name>A0A1F5RY24_9BACT</name>
<protein>
    <submittedName>
        <fullName evidence="1">Uncharacterized protein</fullName>
    </submittedName>
</protein>
<evidence type="ECO:0000313" key="2">
    <source>
        <dbReference type="Proteomes" id="UP000177878"/>
    </source>
</evidence>
<dbReference type="Proteomes" id="UP000177878">
    <property type="component" value="Unassembled WGS sequence"/>
</dbReference>
<organism evidence="1 2">
    <name type="scientific">Candidatus Falkowbacteria bacterium RIFCSPLOWO2_02_FULL_45_15</name>
    <dbReference type="NCBI Taxonomy" id="1797988"/>
    <lineage>
        <taxon>Bacteria</taxon>
        <taxon>Candidatus Falkowiibacteriota</taxon>
    </lineage>
</organism>
<dbReference type="STRING" id="1797988.A3I35_03015"/>
<sequence>MNAPVQTAPAVALQTQPIKPFSLLIQPVADNEQIVLAWENYQELKQKLLNNNDYQPINGRQCIKKSGWRKIQTAFGISDELIKEERKDCDKHFVYEITVKTSAQNGRFAYGVGSCASNERKFAHPEHDVRSTAHTRAKNRAISDLVGGGEVSAEEMISYPSEKPAEENVISKAYMDKVFQESGNGETEMTDRNEYDMTEKQRDYLVSLINQKIYDPVEREQKLEMIGGFNKSDASEAIGQLLGE</sequence>
<comment type="caution">
    <text evidence="1">The sequence shown here is derived from an EMBL/GenBank/DDBJ whole genome shotgun (WGS) entry which is preliminary data.</text>
</comment>
<dbReference type="PANTHER" id="PTHR37731:SF1">
    <property type="entry name" value="PEPTIDE TRANSPORTER FAMILY PROTEIN"/>
    <property type="match status" value="1"/>
</dbReference>
<dbReference type="PANTHER" id="PTHR37731">
    <property type="entry name" value="PEPTIDE TRANSPORTER FAMILY PROTEIN"/>
    <property type="match status" value="1"/>
</dbReference>
<gene>
    <name evidence="1" type="ORF">A3I35_03015</name>
</gene>
<accession>A0A1F5RY24</accession>